<evidence type="ECO:0000256" key="1">
    <source>
        <dbReference type="SAM" id="MobiDB-lite"/>
    </source>
</evidence>
<dbReference type="InterPro" id="IPR013222">
    <property type="entry name" value="Glyco_hyd_98_carb-bd"/>
</dbReference>
<evidence type="ECO:0000313" key="5">
    <source>
        <dbReference type="Proteomes" id="UP001195724"/>
    </source>
</evidence>
<feature type="domain" description="Glycosyl hydrolase family 98 putative carbohydrate-binding module" evidence="3">
    <location>
        <begin position="154"/>
        <end position="225"/>
    </location>
</feature>
<dbReference type="InterPro" id="IPR008979">
    <property type="entry name" value="Galactose-bd-like_sf"/>
</dbReference>
<dbReference type="Proteomes" id="UP001195724">
    <property type="component" value="Unassembled WGS sequence"/>
</dbReference>
<sequence length="251" mass="25125">MVFLLHWAGVATSLSAALLAALTLPTALLGAAGAVACLAIGAAVLATARGRSPGGSAAWPAVASALALALVVALGGRGAREPADAAPPPPASTTATGTDPLGGARTAQPPGTVALTDLRPVRDDPDGNLWTSGEEHLAGVPRGRALAATGAWCGTTRLEFALDGEYARFSALTGISDRSAETRPLRFYVLTDGHRAVDLPEVGRAPQPVDVPVAGVTRLVIGVQPPAGDTSTCPGPERVGVFADPLLTRAG</sequence>
<organism evidence="4 5">
    <name type="scientific">Saccharothrix algeriensis</name>
    <dbReference type="NCBI Taxonomy" id="173560"/>
    <lineage>
        <taxon>Bacteria</taxon>
        <taxon>Bacillati</taxon>
        <taxon>Actinomycetota</taxon>
        <taxon>Actinomycetes</taxon>
        <taxon>Pseudonocardiales</taxon>
        <taxon>Pseudonocardiaceae</taxon>
        <taxon>Saccharothrix</taxon>
    </lineage>
</organism>
<comment type="caution">
    <text evidence="4">The sequence shown here is derived from an EMBL/GenBank/DDBJ whole genome shotgun (WGS) entry which is preliminary data.</text>
</comment>
<reference evidence="4 5" key="1">
    <citation type="submission" date="2021-01" db="EMBL/GenBank/DDBJ databases">
        <title>Sequencing the genomes of 1000 actinobacteria strains.</title>
        <authorList>
            <person name="Klenk H.-P."/>
        </authorList>
    </citation>
    <scope>NUCLEOTIDE SEQUENCE [LARGE SCALE GENOMIC DNA]</scope>
    <source>
        <strain evidence="4 5">DSM 44581</strain>
    </source>
</reference>
<protein>
    <recommendedName>
        <fullName evidence="3">Glycosyl hydrolase family 98 putative carbohydrate-binding module domain-containing protein</fullName>
    </recommendedName>
</protein>
<name>A0ABS2SC89_9PSEU</name>
<proteinExistence type="predicted"/>
<keyword evidence="2" id="KW-0472">Membrane</keyword>
<accession>A0ABS2SC89</accession>
<dbReference type="Gene3D" id="2.60.120.1060">
    <property type="entry name" value="NPCBM/NEW2 domain"/>
    <property type="match status" value="1"/>
</dbReference>
<evidence type="ECO:0000313" key="4">
    <source>
        <dbReference type="EMBL" id="MBM7813882.1"/>
    </source>
</evidence>
<feature type="region of interest" description="Disordered" evidence="1">
    <location>
        <begin position="79"/>
        <end position="122"/>
    </location>
</feature>
<keyword evidence="2" id="KW-1133">Transmembrane helix</keyword>
<dbReference type="SUPFAM" id="SSF49785">
    <property type="entry name" value="Galactose-binding domain-like"/>
    <property type="match status" value="1"/>
</dbReference>
<keyword evidence="2" id="KW-0812">Transmembrane</keyword>
<dbReference type="Pfam" id="PF08305">
    <property type="entry name" value="NPCBM"/>
    <property type="match status" value="1"/>
</dbReference>
<feature type="transmembrane region" description="Helical" evidence="2">
    <location>
        <begin position="58"/>
        <end position="76"/>
    </location>
</feature>
<evidence type="ECO:0000256" key="2">
    <source>
        <dbReference type="SAM" id="Phobius"/>
    </source>
</evidence>
<evidence type="ECO:0000259" key="3">
    <source>
        <dbReference type="Pfam" id="PF08305"/>
    </source>
</evidence>
<feature type="transmembrane region" description="Helical" evidence="2">
    <location>
        <begin position="27"/>
        <end position="46"/>
    </location>
</feature>
<keyword evidence="5" id="KW-1185">Reference proteome</keyword>
<dbReference type="EMBL" id="JAFBCL010000001">
    <property type="protein sequence ID" value="MBM7813882.1"/>
    <property type="molecule type" value="Genomic_DNA"/>
</dbReference>
<dbReference type="InterPro" id="IPR038637">
    <property type="entry name" value="NPCBM_sf"/>
</dbReference>
<dbReference type="RefSeq" id="WP_204844463.1">
    <property type="nucleotide sequence ID" value="NZ_JAFBCL010000001.1"/>
</dbReference>
<gene>
    <name evidence="4" type="ORF">JOE68_004747</name>
</gene>